<evidence type="ECO:0000313" key="7">
    <source>
        <dbReference type="Proteomes" id="UP001500326"/>
    </source>
</evidence>
<dbReference type="SMART" id="SM00422">
    <property type="entry name" value="HTH_MERR"/>
    <property type="match status" value="1"/>
</dbReference>
<dbReference type="SUPFAM" id="SSF46955">
    <property type="entry name" value="Putative DNA-binding domain"/>
    <property type="match status" value="1"/>
</dbReference>
<protein>
    <submittedName>
        <fullName evidence="6">MerR family transcriptional regulator</fullName>
    </submittedName>
</protein>
<dbReference type="PANTHER" id="PTHR30204">
    <property type="entry name" value="REDOX-CYCLING DRUG-SENSING TRANSCRIPTIONAL ACTIVATOR SOXR"/>
    <property type="match status" value="1"/>
</dbReference>
<dbReference type="PANTHER" id="PTHR30204:SF69">
    <property type="entry name" value="MERR-FAMILY TRANSCRIPTIONAL REGULATOR"/>
    <property type="match status" value="1"/>
</dbReference>
<evidence type="ECO:0000256" key="1">
    <source>
        <dbReference type="ARBA" id="ARBA00022491"/>
    </source>
</evidence>
<gene>
    <name evidence="6" type="ORF">GCM10009777_05920</name>
</gene>
<dbReference type="PROSITE" id="PS50937">
    <property type="entry name" value="HTH_MERR_2"/>
    <property type="match status" value="1"/>
</dbReference>
<name>A0ABP5D8L4_9MICO</name>
<dbReference type="InterPro" id="IPR047057">
    <property type="entry name" value="MerR_fam"/>
</dbReference>
<dbReference type="Pfam" id="PF13411">
    <property type="entry name" value="MerR_1"/>
    <property type="match status" value="1"/>
</dbReference>
<accession>A0ABP5D8L4</accession>
<proteinExistence type="predicted"/>
<keyword evidence="4" id="KW-0804">Transcription</keyword>
<dbReference type="Proteomes" id="UP001500326">
    <property type="component" value="Unassembled WGS sequence"/>
</dbReference>
<evidence type="ECO:0000256" key="4">
    <source>
        <dbReference type="ARBA" id="ARBA00023163"/>
    </source>
</evidence>
<keyword evidence="7" id="KW-1185">Reference proteome</keyword>
<organism evidence="6 7">
    <name type="scientific">Microbacterium pumilum</name>
    <dbReference type="NCBI Taxonomy" id="344165"/>
    <lineage>
        <taxon>Bacteria</taxon>
        <taxon>Bacillati</taxon>
        <taxon>Actinomycetota</taxon>
        <taxon>Actinomycetes</taxon>
        <taxon>Micrococcales</taxon>
        <taxon>Microbacteriaceae</taxon>
        <taxon>Microbacterium</taxon>
    </lineage>
</organism>
<dbReference type="InterPro" id="IPR000551">
    <property type="entry name" value="MerR-type_HTH_dom"/>
</dbReference>
<evidence type="ECO:0000256" key="2">
    <source>
        <dbReference type="ARBA" id="ARBA00023015"/>
    </source>
</evidence>
<evidence type="ECO:0000256" key="3">
    <source>
        <dbReference type="ARBA" id="ARBA00023125"/>
    </source>
</evidence>
<keyword evidence="3" id="KW-0238">DNA-binding</keyword>
<keyword evidence="1" id="KW-0678">Repressor</keyword>
<sequence length="135" mass="14968">MKIGDLSERTGIPTRMLRYYEQQGLLEASRTPNGYRSYDDSDVERATRVRGLIQAGLSTRMARVVLDIERQSELATPPDCSRALAEQLAEELEALEARLSCLTKSRDAVALYLERSRNGDLIPQPAGADAGRRAS</sequence>
<evidence type="ECO:0000313" key="6">
    <source>
        <dbReference type="EMBL" id="GAA1975819.1"/>
    </source>
</evidence>
<reference evidence="7" key="1">
    <citation type="journal article" date="2019" name="Int. J. Syst. Evol. Microbiol.">
        <title>The Global Catalogue of Microorganisms (GCM) 10K type strain sequencing project: providing services to taxonomists for standard genome sequencing and annotation.</title>
        <authorList>
            <consortium name="The Broad Institute Genomics Platform"/>
            <consortium name="The Broad Institute Genome Sequencing Center for Infectious Disease"/>
            <person name="Wu L."/>
            <person name="Ma J."/>
        </authorList>
    </citation>
    <scope>NUCLEOTIDE SEQUENCE [LARGE SCALE GENOMIC DNA]</scope>
    <source>
        <strain evidence="7">JCM 14902</strain>
    </source>
</reference>
<evidence type="ECO:0000259" key="5">
    <source>
        <dbReference type="PROSITE" id="PS50937"/>
    </source>
</evidence>
<dbReference type="Gene3D" id="1.10.1660.10">
    <property type="match status" value="1"/>
</dbReference>
<dbReference type="InterPro" id="IPR009061">
    <property type="entry name" value="DNA-bd_dom_put_sf"/>
</dbReference>
<feature type="domain" description="HTH merR-type" evidence="5">
    <location>
        <begin position="1"/>
        <end position="68"/>
    </location>
</feature>
<dbReference type="EMBL" id="BAAAOH010000001">
    <property type="protein sequence ID" value="GAA1975819.1"/>
    <property type="molecule type" value="Genomic_DNA"/>
</dbReference>
<comment type="caution">
    <text evidence="6">The sequence shown here is derived from an EMBL/GenBank/DDBJ whole genome shotgun (WGS) entry which is preliminary data.</text>
</comment>
<dbReference type="PRINTS" id="PR00040">
    <property type="entry name" value="HTHMERR"/>
</dbReference>
<dbReference type="RefSeq" id="WP_344058367.1">
    <property type="nucleotide sequence ID" value="NZ_BAAAOH010000001.1"/>
</dbReference>
<keyword evidence="2" id="KW-0805">Transcription regulation</keyword>